<feature type="transmembrane region" description="Helical" evidence="1">
    <location>
        <begin position="525"/>
        <end position="545"/>
    </location>
</feature>
<evidence type="ECO:0000313" key="3">
    <source>
        <dbReference type="Proteomes" id="UP000654075"/>
    </source>
</evidence>
<keyword evidence="1" id="KW-0472">Membrane</keyword>
<name>A0A813DM15_POLGL</name>
<evidence type="ECO:0000256" key="1">
    <source>
        <dbReference type="SAM" id="Phobius"/>
    </source>
</evidence>
<feature type="transmembrane region" description="Helical" evidence="1">
    <location>
        <begin position="422"/>
        <end position="445"/>
    </location>
</feature>
<feature type="transmembrane region" description="Helical" evidence="1">
    <location>
        <begin position="460"/>
        <end position="480"/>
    </location>
</feature>
<keyword evidence="1" id="KW-1133">Transmembrane helix</keyword>
<keyword evidence="3" id="KW-1185">Reference proteome</keyword>
<gene>
    <name evidence="2" type="ORF">PGLA1383_LOCUS7721</name>
</gene>
<proteinExistence type="predicted"/>
<dbReference type="Gene3D" id="3.40.50.10140">
    <property type="entry name" value="Toll/interleukin-1 receptor homology (TIR) domain"/>
    <property type="match status" value="1"/>
</dbReference>
<dbReference type="SUPFAM" id="SSF52200">
    <property type="entry name" value="Toll/Interleukin receptor TIR domain"/>
    <property type="match status" value="1"/>
</dbReference>
<sequence>MSETVDAQNGEPHVDKYYWQKKDFDPACSVGNSFDFQIWGRAILGGSEDRCLTSGPLAANLRLAVSLDKVLHRFGRELRRNGTKNGCRGTQAERIGTFISHDWGSRGSLKFMSLLLIFNSRAAAVIAVSVSVMVALLEAYDVMPSRSAERLVGGRGYITHSGEASLCGLVAYLFILCFWQRILSLCGRSASVFLDKLCIHQENEKQKERAILGLAGFLDISDRLLILWSPSYFDRLWCTYELASWLRLSGMKDTTVMPIHLAPALFAITFSLWSSIIIFIYAVTIQDYFLGSAVQHSGSDLLTFDVVLGVAVCLCALVGGVILPTHLSRRLANSLRLLPQQLESFSIREANCFCCTHHHVHPETKKHLPCDRRLIFKTLLQWQQDFTGSGESVATLEALDFRIRQKLKPWVLRHIGGSHVPFSMLLATSCVPLMCSTIDLIPAMIELGGVPAFRLGLDAILQSFVLGPGVATAIMMISAAGFDCKNHVGCDLFLTLLKSTASSLVIAIIWASINIPRAILEHVGWQLAVGAVLLVPTTAIFRCCCSKAVGGSE</sequence>
<feature type="transmembrane region" description="Helical" evidence="1">
    <location>
        <begin position="302"/>
        <end position="323"/>
    </location>
</feature>
<reference evidence="2" key="1">
    <citation type="submission" date="2021-02" db="EMBL/GenBank/DDBJ databases">
        <authorList>
            <person name="Dougan E. K."/>
            <person name="Rhodes N."/>
            <person name="Thang M."/>
            <person name="Chan C."/>
        </authorList>
    </citation>
    <scope>NUCLEOTIDE SEQUENCE</scope>
</reference>
<dbReference type="InterPro" id="IPR035897">
    <property type="entry name" value="Toll_tir_struct_dom_sf"/>
</dbReference>
<evidence type="ECO:0000313" key="2">
    <source>
        <dbReference type="EMBL" id="CAE8588939.1"/>
    </source>
</evidence>
<comment type="caution">
    <text evidence="2">The sequence shown here is derived from an EMBL/GenBank/DDBJ whole genome shotgun (WGS) entry which is preliminary data.</text>
</comment>
<dbReference type="EMBL" id="CAJNNV010003398">
    <property type="protein sequence ID" value="CAE8588939.1"/>
    <property type="molecule type" value="Genomic_DNA"/>
</dbReference>
<accession>A0A813DM15</accession>
<feature type="transmembrane region" description="Helical" evidence="1">
    <location>
        <begin position="261"/>
        <end position="282"/>
    </location>
</feature>
<organism evidence="2 3">
    <name type="scientific">Polarella glacialis</name>
    <name type="common">Dinoflagellate</name>
    <dbReference type="NCBI Taxonomy" id="89957"/>
    <lineage>
        <taxon>Eukaryota</taxon>
        <taxon>Sar</taxon>
        <taxon>Alveolata</taxon>
        <taxon>Dinophyceae</taxon>
        <taxon>Suessiales</taxon>
        <taxon>Suessiaceae</taxon>
        <taxon>Polarella</taxon>
    </lineage>
</organism>
<feature type="transmembrane region" description="Helical" evidence="1">
    <location>
        <begin position="114"/>
        <end position="137"/>
    </location>
</feature>
<feature type="transmembrane region" description="Helical" evidence="1">
    <location>
        <begin position="157"/>
        <end position="179"/>
    </location>
</feature>
<protein>
    <submittedName>
        <fullName evidence="2">Uncharacterized protein</fullName>
    </submittedName>
</protein>
<keyword evidence="1" id="KW-0812">Transmembrane</keyword>
<dbReference type="AlphaFoldDB" id="A0A813DM15"/>
<feature type="transmembrane region" description="Helical" evidence="1">
    <location>
        <begin position="492"/>
        <end position="513"/>
    </location>
</feature>
<dbReference type="Proteomes" id="UP000654075">
    <property type="component" value="Unassembled WGS sequence"/>
</dbReference>